<feature type="region of interest" description="Disordered" evidence="1">
    <location>
        <begin position="447"/>
        <end position="474"/>
    </location>
</feature>
<dbReference type="eggNOG" id="ENOG502S5TP">
    <property type="taxonomic scope" value="Eukaryota"/>
</dbReference>
<protein>
    <submittedName>
        <fullName evidence="3">Uncharacterized protein</fullName>
    </submittedName>
</protein>
<dbReference type="HOGENOM" id="CLU_352336_0_0_1"/>
<feature type="compositionally biased region" description="Low complexity" evidence="1">
    <location>
        <begin position="503"/>
        <end position="516"/>
    </location>
</feature>
<proteinExistence type="predicted"/>
<name>S8EI24_FOMSC</name>
<dbReference type="EMBL" id="KE504132">
    <property type="protein sequence ID" value="EPT02934.1"/>
    <property type="molecule type" value="Genomic_DNA"/>
</dbReference>
<dbReference type="InterPro" id="IPR025332">
    <property type="entry name" value="DUF4238"/>
</dbReference>
<organism evidence="3 4">
    <name type="scientific">Fomitopsis schrenkii</name>
    <name type="common">Brown rot fungus</name>
    <dbReference type="NCBI Taxonomy" id="2126942"/>
    <lineage>
        <taxon>Eukaryota</taxon>
        <taxon>Fungi</taxon>
        <taxon>Dikarya</taxon>
        <taxon>Basidiomycota</taxon>
        <taxon>Agaricomycotina</taxon>
        <taxon>Agaricomycetes</taxon>
        <taxon>Polyporales</taxon>
        <taxon>Fomitopsis</taxon>
    </lineage>
</organism>
<sequence length="798" mass="87010">MARREQFQHYLPRFVARRWLQEVKTVASPGRKSKSERKKARRTREYKEELINTYDIDADSLHMRTTDLGKTFGVVDLYKDDTDPTDVDRIEKAFSKLESNAARVFQILDDAEKCGRSSVQLNRSQLNCLRKFLFLIHYRNGGHARQFIEGHFDPLGAAMVEAYRVEYDLLDARAVWLRNVALLLEDEHWEAPSDERLLWTTRMDYKLEALVMQLGLYRAPPGTEFVLTENGLGLAEGALSPQGAMLNAMFPGVQPPSFVTLTQSFPITPRLVVVLRSTLLSAEASMLQNGISPGEAKRLLYDARGLSNTSYFHDLPITPSKTTYIPALPAGSYDWMKAPTKMTPEDRRKMDDYQEHGLLNGEPLNARLQDQFVFAIDNLTRDQAERVNVLRLTHCKETISFMTPAALLQSIDAFERDRSLSWDNKNRYASLKAKLVAEQALSSPAPVLVSSSSSATPATTPEPDSSTTPSVSAVQPPAHVNAVPLKASLPGLQGALKGKAARAVPASDSHAPDAAPTQTGPPPSTVQIVAGSSRERISPGEIDAERPFRSSDSLPGSGIPTCEVAPPAFQGDSERPGNLARQADLLVMGRPDLPSVAASQPPSATVTSREQPARVEVALPGLRGAFNRKPAAKKLTVVGVVLTDVPSSAVSTGPVDDPPSTVSMPLESGAVESVTPPEPAVEPFVGVDPETSAEQSFGSGTVFETDTTLETSIDSQTDVEAEASMQQTRIEITGGLLVEEHAVDEVEGKSDLEQQMEEAPASQDWDAPWWAISVLGVVAVPLLVFGGLFLRGRPYGRR</sequence>
<keyword evidence="2" id="KW-0472">Membrane</keyword>
<dbReference type="OrthoDB" id="2801371at2759"/>
<reference evidence="3 4" key="1">
    <citation type="journal article" date="2012" name="Science">
        <title>The Paleozoic origin of enzymatic lignin decomposition reconstructed from 31 fungal genomes.</title>
        <authorList>
            <person name="Floudas D."/>
            <person name="Binder M."/>
            <person name="Riley R."/>
            <person name="Barry K."/>
            <person name="Blanchette R.A."/>
            <person name="Henrissat B."/>
            <person name="Martinez A.T."/>
            <person name="Otillar R."/>
            <person name="Spatafora J.W."/>
            <person name="Yadav J.S."/>
            <person name="Aerts A."/>
            <person name="Benoit I."/>
            <person name="Boyd A."/>
            <person name="Carlson A."/>
            <person name="Copeland A."/>
            <person name="Coutinho P.M."/>
            <person name="de Vries R.P."/>
            <person name="Ferreira P."/>
            <person name="Findley K."/>
            <person name="Foster B."/>
            <person name="Gaskell J."/>
            <person name="Glotzer D."/>
            <person name="Gorecki P."/>
            <person name="Heitman J."/>
            <person name="Hesse C."/>
            <person name="Hori C."/>
            <person name="Igarashi K."/>
            <person name="Jurgens J.A."/>
            <person name="Kallen N."/>
            <person name="Kersten P."/>
            <person name="Kohler A."/>
            <person name="Kuees U."/>
            <person name="Kumar T.K.A."/>
            <person name="Kuo A."/>
            <person name="LaButti K."/>
            <person name="Larrondo L.F."/>
            <person name="Lindquist E."/>
            <person name="Ling A."/>
            <person name="Lombard V."/>
            <person name="Lucas S."/>
            <person name="Lundell T."/>
            <person name="Martin R."/>
            <person name="McLaughlin D.J."/>
            <person name="Morgenstern I."/>
            <person name="Morin E."/>
            <person name="Murat C."/>
            <person name="Nagy L.G."/>
            <person name="Nolan M."/>
            <person name="Ohm R.A."/>
            <person name="Patyshakuliyeva A."/>
            <person name="Rokas A."/>
            <person name="Ruiz-Duenas F.J."/>
            <person name="Sabat G."/>
            <person name="Salamov A."/>
            <person name="Samejima M."/>
            <person name="Schmutz J."/>
            <person name="Slot J.C."/>
            <person name="St John F."/>
            <person name="Stenlid J."/>
            <person name="Sun H."/>
            <person name="Sun S."/>
            <person name="Syed K."/>
            <person name="Tsang A."/>
            <person name="Wiebenga A."/>
            <person name="Young D."/>
            <person name="Pisabarro A."/>
            <person name="Eastwood D.C."/>
            <person name="Martin F."/>
            <person name="Cullen D."/>
            <person name="Grigoriev I.V."/>
            <person name="Hibbett D.S."/>
        </authorList>
    </citation>
    <scope>NUCLEOTIDE SEQUENCE</scope>
    <source>
        <strain evidence="4">FP-58527</strain>
    </source>
</reference>
<evidence type="ECO:0000313" key="4">
    <source>
        <dbReference type="Proteomes" id="UP000015241"/>
    </source>
</evidence>
<feature type="region of interest" description="Disordered" evidence="1">
    <location>
        <begin position="499"/>
        <end position="576"/>
    </location>
</feature>
<accession>S8EI24</accession>
<evidence type="ECO:0000256" key="1">
    <source>
        <dbReference type="SAM" id="MobiDB-lite"/>
    </source>
</evidence>
<gene>
    <name evidence="3" type="ORF">FOMPIDRAFT_1014917</name>
</gene>
<dbReference type="Pfam" id="PF14022">
    <property type="entry name" value="DUF4238"/>
    <property type="match status" value="1"/>
</dbReference>
<evidence type="ECO:0000256" key="2">
    <source>
        <dbReference type="SAM" id="Phobius"/>
    </source>
</evidence>
<keyword evidence="2" id="KW-1133">Transmembrane helix</keyword>
<dbReference type="AlphaFoldDB" id="S8EI24"/>
<feature type="compositionally biased region" description="Basic and acidic residues" evidence="1">
    <location>
        <begin position="533"/>
        <end position="549"/>
    </location>
</feature>
<keyword evidence="4" id="KW-1185">Reference proteome</keyword>
<feature type="transmembrane region" description="Helical" evidence="2">
    <location>
        <begin position="769"/>
        <end position="790"/>
    </location>
</feature>
<dbReference type="STRING" id="743788.S8EI24"/>
<dbReference type="InParanoid" id="S8EI24"/>
<dbReference type="Proteomes" id="UP000015241">
    <property type="component" value="Unassembled WGS sequence"/>
</dbReference>
<evidence type="ECO:0000313" key="3">
    <source>
        <dbReference type="EMBL" id="EPT02934.1"/>
    </source>
</evidence>
<feature type="compositionally biased region" description="Low complexity" evidence="1">
    <location>
        <begin position="447"/>
        <end position="472"/>
    </location>
</feature>
<keyword evidence="2" id="KW-0812">Transmembrane</keyword>